<keyword evidence="2" id="KW-0067">ATP-binding</keyword>
<dbReference type="PANTHER" id="PTHR12592:SF0">
    <property type="entry name" value="ATP-DEPENDENT (S)-NAD(P)H-HYDRATE DEHYDRATASE"/>
    <property type="match status" value="1"/>
</dbReference>
<dbReference type="GO" id="GO:0047453">
    <property type="term" value="F:ATP-dependent NAD(P)H-hydrate dehydratase activity"/>
    <property type="evidence" value="ECO:0007669"/>
    <property type="project" value="TreeGrafter"/>
</dbReference>
<organism evidence="3 4">
    <name type="scientific">Clitoria ternatea</name>
    <name type="common">Butterfly pea</name>
    <dbReference type="NCBI Taxonomy" id="43366"/>
    <lineage>
        <taxon>Eukaryota</taxon>
        <taxon>Viridiplantae</taxon>
        <taxon>Streptophyta</taxon>
        <taxon>Embryophyta</taxon>
        <taxon>Tracheophyta</taxon>
        <taxon>Spermatophyta</taxon>
        <taxon>Magnoliopsida</taxon>
        <taxon>eudicotyledons</taxon>
        <taxon>Gunneridae</taxon>
        <taxon>Pentapetalae</taxon>
        <taxon>rosids</taxon>
        <taxon>fabids</taxon>
        <taxon>Fabales</taxon>
        <taxon>Fabaceae</taxon>
        <taxon>Papilionoideae</taxon>
        <taxon>50 kb inversion clade</taxon>
        <taxon>NPAAA clade</taxon>
        <taxon>indigoferoid/millettioid clade</taxon>
        <taxon>Phaseoleae</taxon>
        <taxon>Clitoria</taxon>
    </lineage>
</organism>
<keyword evidence="1" id="KW-0547">Nucleotide-binding</keyword>
<evidence type="ECO:0000256" key="1">
    <source>
        <dbReference type="ARBA" id="ARBA00022741"/>
    </source>
</evidence>
<sequence length="260" mass="28965">MLGSLTGSQICFSDFSLLFDIKYSSLMAIVDCSFGRIGNVTILKKGKSDLISDDDTVNQQASTVMTKAISFPEGNVAVFLSWARQHFSAADSNSYLSCKNQMVLGCIAESAVMRKAASLAFSNKKRSTVTGDIIECLGKSMSTQNRDKGKAPMQSAKASWDRYAVKVFVEGAMEQINNGERKGTSLTKKGWDVVAKTNQDGNSIEKCLEIVHQLPEYFNDKDVFYKCLTVLRDKEIREWFIRLKTPWEQIAFLGGLIRDM</sequence>
<name>A0AAN9JS00_CLITE</name>
<reference evidence="3 4" key="1">
    <citation type="submission" date="2024-01" db="EMBL/GenBank/DDBJ databases">
        <title>The genomes of 5 underutilized Papilionoideae crops provide insights into root nodulation and disease resistance.</title>
        <authorList>
            <person name="Yuan L."/>
        </authorList>
    </citation>
    <scope>NUCLEOTIDE SEQUENCE [LARGE SCALE GENOMIC DNA]</scope>
    <source>
        <strain evidence="3">LY-2023</strain>
        <tissue evidence="3">Leaf</tissue>
    </source>
</reference>
<gene>
    <name evidence="3" type="ORF">RJT34_14168</name>
</gene>
<evidence type="ECO:0000256" key="2">
    <source>
        <dbReference type="ARBA" id="ARBA00022840"/>
    </source>
</evidence>
<proteinExistence type="predicted"/>
<dbReference type="PANTHER" id="PTHR12592">
    <property type="entry name" value="ATP-DEPENDENT (S)-NAD(P)H-HYDRATE DEHYDRATASE FAMILY MEMBER"/>
    <property type="match status" value="1"/>
</dbReference>
<evidence type="ECO:0000313" key="4">
    <source>
        <dbReference type="Proteomes" id="UP001359559"/>
    </source>
</evidence>
<protein>
    <submittedName>
        <fullName evidence="3">Uncharacterized protein</fullName>
    </submittedName>
</protein>
<dbReference type="AlphaFoldDB" id="A0AAN9JS00"/>
<keyword evidence="4" id="KW-1185">Reference proteome</keyword>
<dbReference type="Proteomes" id="UP001359559">
    <property type="component" value="Unassembled WGS sequence"/>
</dbReference>
<dbReference type="GO" id="GO:0005524">
    <property type="term" value="F:ATP binding"/>
    <property type="evidence" value="ECO:0007669"/>
    <property type="project" value="UniProtKB-KW"/>
</dbReference>
<dbReference type="GO" id="GO:0110051">
    <property type="term" value="P:metabolite repair"/>
    <property type="evidence" value="ECO:0007669"/>
    <property type="project" value="TreeGrafter"/>
</dbReference>
<evidence type="ECO:0000313" key="3">
    <source>
        <dbReference type="EMBL" id="KAK7303266.1"/>
    </source>
</evidence>
<dbReference type="EMBL" id="JAYKXN010000003">
    <property type="protein sequence ID" value="KAK7303266.1"/>
    <property type="molecule type" value="Genomic_DNA"/>
</dbReference>
<accession>A0AAN9JS00</accession>
<comment type="caution">
    <text evidence="3">The sequence shown here is derived from an EMBL/GenBank/DDBJ whole genome shotgun (WGS) entry which is preliminary data.</text>
</comment>